<protein>
    <submittedName>
        <fullName evidence="1">Uncharacterized protein</fullName>
    </submittedName>
</protein>
<proteinExistence type="predicted"/>
<accession>A0ACC1CSS6</accession>
<dbReference type="EMBL" id="CM034403">
    <property type="protein sequence ID" value="KAJ0174713.1"/>
    <property type="molecule type" value="Genomic_DNA"/>
</dbReference>
<comment type="caution">
    <text evidence="1">The sequence shown here is derived from an EMBL/GenBank/DDBJ whole genome shotgun (WGS) entry which is preliminary data.</text>
</comment>
<dbReference type="Proteomes" id="UP000824533">
    <property type="component" value="Linkage Group LG17"/>
</dbReference>
<sequence>MGCVDGLGHAAKYAGRVSRGRTICASTDVVNACGGEDDGARSNNSGLSYTIQEIHYSPNKETMYLRW</sequence>
<keyword evidence="2" id="KW-1185">Reference proteome</keyword>
<evidence type="ECO:0000313" key="2">
    <source>
        <dbReference type="Proteomes" id="UP000824533"/>
    </source>
</evidence>
<gene>
    <name evidence="1" type="ORF">K1T71_009821</name>
</gene>
<organism evidence="1 2">
    <name type="scientific">Dendrolimus kikuchii</name>
    <dbReference type="NCBI Taxonomy" id="765133"/>
    <lineage>
        <taxon>Eukaryota</taxon>
        <taxon>Metazoa</taxon>
        <taxon>Ecdysozoa</taxon>
        <taxon>Arthropoda</taxon>
        <taxon>Hexapoda</taxon>
        <taxon>Insecta</taxon>
        <taxon>Pterygota</taxon>
        <taxon>Neoptera</taxon>
        <taxon>Endopterygota</taxon>
        <taxon>Lepidoptera</taxon>
        <taxon>Glossata</taxon>
        <taxon>Ditrysia</taxon>
        <taxon>Bombycoidea</taxon>
        <taxon>Lasiocampidae</taxon>
        <taxon>Dendrolimus</taxon>
    </lineage>
</organism>
<evidence type="ECO:0000313" key="1">
    <source>
        <dbReference type="EMBL" id="KAJ0174713.1"/>
    </source>
</evidence>
<name>A0ACC1CSS6_9NEOP</name>
<reference evidence="1 2" key="1">
    <citation type="journal article" date="2021" name="Front. Genet.">
        <title>Chromosome-Level Genome Assembly Reveals Significant Gene Expansion in the Toll and IMD Signaling Pathways of Dendrolimus kikuchii.</title>
        <authorList>
            <person name="Zhou J."/>
            <person name="Wu P."/>
            <person name="Xiong Z."/>
            <person name="Liu N."/>
            <person name="Zhao N."/>
            <person name="Ji M."/>
            <person name="Qiu Y."/>
            <person name="Yang B."/>
        </authorList>
    </citation>
    <scope>NUCLEOTIDE SEQUENCE [LARGE SCALE GENOMIC DNA]</scope>
    <source>
        <strain evidence="1">Ann1</strain>
    </source>
</reference>